<evidence type="ECO:0000313" key="9">
    <source>
        <dbReference type="Proteomes" id="UP001498476"/>
    </source>
</evidence>
<evidence type="ECO:0000256" key="3">
    <source>
        <dbReference type="ARBA" id="ARBA00023235"/>
    </source>
</evidence>
<feature type="non-terminal residue" evidence="8">
    <location>
        <position position="1"/>
    </location>
</feature>
<dbReference type="Gene3D" id="3.40.50.300">
    <property type="entry name" value="P-loop containing nucleotide triphosphate hydrolases"/>
    <property type="match status" value="1"/>
</dbReference>
<keyword evidence="3" id="KW-0413">Isomerase</keyword>
<evidence type="ECO:0000256" key="2">
    <source>
        <dbReference type="ARBA" id="ARBA00023125"/>
    </source>
</evidence>
<dbReference type="Pfam" id="PF00270">
    <property type="entry name" value="DEAD"/>
    <property type="match status" value="1"/>
</dbReference>
<proteinExistence type="inferred from homology"/>
<dbReference type="InterPro" id="IPR011545">
    <property type="entry name" value="DEAD/DEAH_box_helicase_dom"/>
</dbReference>
<evidence type="ECO:0000256" key="4">
    <source>
        <dbReference type="ARBA" id="ARBA00034617"/>
    </source>
</evidence>
<dbReference type="InterPro" id="IPR027417">
    <property type="entry name" value="P-loop_NTPase"/>
</dbReference>
<dbReference type="PROSITE" id="PS51192">
    <property type="entry name" value="HELICASE_ATP_BIND_1"/>
    <property type="match status" value="1"/>
</dbReference>
<dbReference type="Proteomes" id="UP001498476">
    <property type="component" value="Unassembled WGS sequence"/>
</dbReference>
<reference evidence="8 9" key="1">
    <citation type="journal article" date="2025" name="Microbiol. Resour. Announc.">
        <title>Draft genome sequences for Neonectria magnoliae and Neonectria punicea, canker pathogens of Liriodendron tulipifera and Acer saccharum in West Virginia.</title>
        <authorList>
            <person name="Petronek H.M."/>
            <person name="Kasson M.T."/>
            <person name="Metheny A.M."/>
            <person name="Stauder C.M."/>
            <person name="Lovett B."/>
            <person name="Lynch S.C."/>
            <person name="Garnas J.R."/>
            <person name="Kasson L.R."/>
            <person name="Stajich J.E."/>
        </authorList>
    </citation>
    <scope>NUCLEOTIDE SEQUENCE [LARGE SCALE GENOMIC DNA]</scope>
    <source>
        <strain evidence="8 9">NRRL 64653</strain>
    </source>
</reference>
<keyword evidence="6" id="KW-0472">Membrane</keyword>
<keyword evidence="9" id="KW-1185">Reference proteome</keyword>
<keyword evidence="6" id="KW-1133">Transmembrane helix</keyword>
<dbReference type="PANTHER" id="PTHR13710">
    <property type="entry name" value="DNA HELICASE RECQ FAMILY MEMBER"/>
    <property type="match status" value="1"/>
</dbReference>
<keyword evidence="6" id="KW-0812">Transmembrane</keyword>
<comment type="similarity">
    <text evidence="1">Belongs to the helicase family. RecQ subfamily.</text>
</comment>
<dbReference type="InterPro" id="IPR014001">
    <property type="entry name" value="Helicase_ATP-bd"/>
</dbReference>
<dbReference type="EMBL" id="JAZAVJ010001010">
    <property type="protein sequence ID" value="KAK7390667.1"/>
    <property type="molecule type" value="Genomic_DNA"/>
</dbReference>
<sequence>DNTAQFRSAQQKEAIQLATAKRTPLVAVLPTGAGKSLVFIVPALLAGAGMTIVVAPYRALKDQLVSRCQEAGLDCCSWPEAQEAWPTVTVVSAEAATTDSFLQWAASLSLSSRLDRVVLDECHLTFTAALAYRQKLKRLSRLRGLGCPLVFLTGTLPLHRQQDFEATMLLQTPIYIRASSHRPNFSFRVHRVRNGQGIREVKQRVQARASSLKAGDKGIIYCTS</sequence>
<comment type="caution">
    <text evidence="8">The sequence shown here is derived from an EMBL/GenBank/DDBJ whole genome shotgun (WGS) entry which is preliminary data.</text>
</comment>
<dbReference type="SMART" id="SM00487">
    <property type="entry name" value="DEXDc"/>
    <property type="match status" value="1"/>
</dbReference>
<feature type="transmembrane region" description="Helical" evidence="6">
    <location>
        <begin position="37"/>
        <end position="57"/>
    </location>
</feature>
<comment type="catalytic activity">
    <reaction evidence="4">
        <text>Couples ATP hydrolysis with the unwinding of duplex DNA by translocating in the 3'-5' direction.</text>
        <dbReference type="EC" id="5.6.2.4"/>
    </reaction>
</comment>
<evidence type="ECO:0000313" key="8">
    <source>
        <dbReference type="EMBL" id="KAK7390667.1"/>
    </source>
</evidence>
<dbReference type="SUPFAM" id="SSF52540">
    <property type="entry name" value="P-loop containing nucleoside triphosphate hydrolases"/>
    <property type="match status" value="1"/>
</dbReference>
<organism evidence="8 9">
    <name type="scientific">Neonectria punicea</name>
    <dbReference type="NCBI Taxonomy" id="979145"/>
    <lineage>
        <taxon>Eukaryota</taxon>
        <taxon>Fungi</taxon>
        <taxon>Dikarya</taxon>
        <taxon>Ascomycota</taxon>
        <taxon>Pezizomycotina</taxon>
        <taxon>Sordariomycetes</taxon>
        <taxon>Hypocreomycetidae</taxon>
        <taxon>Hypocreales</taxon>
        <taxon>Nectriaceae</taxon>
        <taxon>Neonectria</taxon>
    </lineage>
</organism>
<evidence type="ECO:0000259" key="7">
    <source>
        <dbReference type="PROSITE" id="PS51192"/>
    </source>
</evidence>
<accession>A0ABR1GG54</accession>
<evidence type="ECO:0000256" key="1">
    <source>
        <dbReference type="ARBA" id="ARBA00005446"/>
    </source>
</evidence>
<gene>
    <name evidence="8" type="ORF">QQX98_013384</name>
</gene>
<evidence type="ECO:0000256" key="5">
    <source>
        <dbReference type="ARBA" id="ARBA00034808"/>
    </source>
</evidence>
<keyword evidence="2" id="KW-0238">DNA-binding</keyword>
<protein>
    <recommendedName>
        <fullName evidence="5">DNA 3'-5' helicase</fullName>
        <ecNumber evidence="5">5.6.2.4</ecNumber>
    </recommendedName>
</protein>
<feature type="non-terminal residue" evidence="8">
    <location>
        <position position="224"/>
    </location>
</feature>
<dbReference type="EC" id="5.6.2.4" evidence="5"/>
<feature type="domain" description="Helicase ATP-binding" evidence="7">
    <location>
        <begin position="16"/>
        <end position="174"/>
    </location>
</feature>
<dbReference type="PANTHER" id="PTHR13710:SF105">
    <property type="entry name" value="ATP-DEPENDENT DNA HELICASE Q1"/>
    <property type="match status" value="1"/>
</dbReference>
<name>A0ABR1GG54_9HYPO</name>
<evidence type="ECO:0000256" key="6">
    <source>
        <dbReference type="SAM" id="Phobius"/>
    </source>
</evidence>